<keyword evidence="2" id="KW-1185">Reference proteome</keyword>
<evidence type="ECO:0000313" key="2">
    <source>
        <dbReference type="Proteomes" id="UP000798662"/>
    </source>
</evidence>
<evidence type="ECO:0000313" key="1">
    <source>
        <dbReference type="EMBL" id="KAK1859483.1"/>
    </source>
</evidence>
<sequence length="349" mass="36465">MPVPAVARMRRRAHGDGGHRHWRGHRLRLAPPPDGEQPQQQQPDEQRQAHHTPNDNPRNGPPRQAHVVRVDDHRGGGKGAKRGAHRPAAGADAPVGARQVALPDRHPAAGGTHKAVAKRLAPAARVVVVVVWVKAQRGRALGHLCRLGRRLGRRPRPLRRMGASSPAAAAPPAAPPTATLAAATVVGPAVLVRTATRQAGARAVEAAVAVAQAGHHRLCTSRRDGPRLKAPSRHAQALPAPTVAEGAAAVCHARPTGRVAGRRTGRYDRRHDQQQQQLEGGGGSGGSGGGGGGGAPSPPHGRRHGSSQVWRANRSHEEGGSGIGWKRVLGSGGGEGGDAQGRRRFSRPR</sequence>
<dbReference type="Proteomes" id="UP000798662">
    <property type="component" value="Chromosome 1"/>
</dbReference>
<organism evidence="1 2">
    <name type="scientific">Pyropia yezoensis</name>
    <name type="common">Susabi-nori</name>
    <name type="synonym">Porphyra yezoensis</name>
    <dbReference type="NCBI Taxonomy" id="2788"/>
    <lineage>
        <taxon>Eukaryota</taxon>
        <taxon>Rhodophyta</taxon>
        <taxon>Bangiophyceae</taxon>
        <taxon>Bangiales</taxon>
        <taxon>Bangiaceae</taxon>
        <taxon>Pyropia</taxon>
    </lineage>
</organism>
<dbReference type="EMBL" id="CM020618">
    <property type="protein sequence ID" value="KAK1859483.1"/>
    <property type="molecule type" value="Genomic_DNA"/>
</dbReference>
<comment type="caution">
    <text evidence="1">The sequence shown here is derived from an EMBL/GenBank/DDBJ whole genome shotgun (WGS) entry which is preliminary data.</text>
</comment>
<protein>
    <submittedName>
        <fullName evidence="1">Uncharacterized protein</fullName>
    </submittedName>
</protein>
<reference evidence="1" key="1">
    <citation type="submission" date="2019-11" db="EMBL/GenBank/DDBJ databases">
        <title>Nori genome reveals adaptations in red seaweeds to the harsh intertidal environment.</title>
        <authorList>
            <person name="Wang D."/>
            <person name="Mao Y."/>
        </authorList>
    </citation>
    <scope>NUCLEOTIDE SEQUENCE</scope>
    <source>
        <tissue evidence="1">Gametophyte</tissue>
    </source>
</reference>
<name>A0ACC3BPD9_PYRYE</name>
<accession>A0ACC3BPD9</accession>
<gene>
    <name evidence="1" type="ORF">I4F81_002079</name>
</gene>
<proteinExistence type="predicted"/>